<dbReference type="CDD" id="cd00383">
    <property type="entry name" value="trans_reg_C"/>
    <property type="match status" value="1"/>
</dbReference>
<proteinExistence type="predicted"/>
<dbReference type="SUPFAM" id="SSF52172">
    <property type="entry name" value="CheY-like"/>
    <property type="match status" value="1"/>
</dbReference>
<evidence type="ECO:0000256" key="4">
    <source>
        <dbReference type="ARBA" id="ARBA00023015"/>
    </source>
</evidence>
<dbReference type="Proteomes" id="UP000481852">
    <property type="component" value="Unassembled WGS sequence"/>
</dbReference>
<evidence type="ECO:0000256" key="1">
    <source>
        <dbReference type="ARBA" id="ARBA00018672"/>
    </source>
</evidence>
<evidence type="ECO:0000256" key="2">
    <source>
        <dbReference type="ARBA" id="ARBA00022553"/>
    </source>
</evidence>
<dbReference type="PROSITE" id="PS51755">
    <property type="entry name" value="OMPR_PHOB"/>
    <property type="match status" value="1"/>
</dbReference>
<keyword evidence="3" id="KW-0902">Two-component regulatory system</keyword>
<feature type="DNA-binding region" description="OmpR/PhoB-type" evidence="9">
    <location>
        <begin position="128"/>
        <end position="223"/>
    </location>
</feature>
<evidence type="ECO:0000256" key="5">
    <source>
        <dbReference type="ARBA" id="ARBA00023125"/>
    </source>
</evidence>
<dbReference type="EMBL" id="VULZ01000010">
    <property type="protein sequence ID" value="MSS15347.1"/>
    <property type="molecule type" value="Genomic_DNA"/>
</dbReference>
<evidence type="ECO:0000256" key="8">
    <source>
        <dbReference type="PROSITE-ProRule" id="PRU00169"/>
    </source>
</evidence>
<evidence type="ECO:0000313" key="13">
    <source>
        <dbReference type="Proteomes" id="UP000481852"/>
    </source>
</evidence>
<dbReference type="Pfam" id="PF00486">
    <property type="entry name" value="Trans_reg_C"/>
    <property type="match status" value="1"/>
</dbReference>
<dbReference type="SMART" id="SM00862">
    <property type="entry name" value="Trans_reg_C"/>
    <property type="match status" value="1"/>
</dbReference>
<dbReference type="PROSITE" id="PS50110">
    <property type="entry name" value="RESPONSE_REGULATORY"/>
    <property type="match status" value="1"/>
</dbReference>
<accession>A0A6L5X732</accession>
<sequence length="223" mass="25498">MAEIYIVEDDRDIQEIESIALKNSGHTVQGFSNGKDFFRAVSEKMPDLVLLDIMLPDMDGNEILKKLRQNEMTAHVPVIMVTAKTAEIDMIKGLDIGADDYIKKPFSVMELITRVKALLRRTQGDQIRPVLQLENVCLDSSRRIVTVDGQPIDLTYKEFELLRLLMSNPGIVMTRDVIMQRVWDTNFEGESRTVDMHIKTLRQKLGNSADRIKTIRNVGYVME</sequence>
<dbReference type="Gene3D" id="1.10.10.10">
    <property type="entry name" value="Winged helix-like DNA-binding domain superfamily/Winged helix DNA-binding domain"/>
    <property type="match status" value="1"/>
</dbReference>
<feature type="domain" description="OmpR/PhoB-type" evidence="11">
    <location>
        <begin position="128"/>
        <end position="223"/>
    </location>
</feature>
<dbReference type="RefSeq" id="WP_154526087.1">
    <property type="nucleotide sequence ID" value="NZ_JAXFDQ010000008.1"/>
</dbReference>
<dbReference type="PANTHER" id="PTHR48111:SF1">
    <property type="entry name" value="TWO-COMPONENT RESPONSE REGULATOR ORR33"/>
    <property type="match status" value="1"/>
</dbReference>
<dbReference type="GO" id="GO:0000976">
    <property type="term" value="F:transcription cis-regulatory region binding"/>
    <property type="evidence" value="ECO:0007669"/>
    <property type="project" value="TreeGrafter"/>
</dbReference>
<dbReference type="InterPro" id="IPR001867">
    <property type="entry name" value="OmpR/PhoB-type_DNA-bd"/>
</dbReference>
<dbReference type="SMART" id="SM00448">
    <property type="entry name" value="REC"/>
    <property type="match status" value="1"/>
</dbReference>
<dbReference type="InterPro" id="IPR001789">
    <property type="entry name" value="Sig_transdc_resp-reg_receiver"/>
</dbReference>
<dbReference type="InterPro" id="IPR036388">
    <property type="entry name" value="WH-like_DNA-bd_sf"/>
</dbReference>
<keyword evidence="13" id="KW-1185">Reference proteome</keyword>
<dbReference type="GO" id="GO:0032993">
    <property type="term" value="C:protein-DNA complex"/>
    <property type="evidence" value="ECO:0007669"/>
    <property type="project" value="TreeGrafter"/>
</dbReference>
<organism evidence="12 13">
    <name type="scientific">Porcincola intestinalis</name>
    <dbReference type="NCBI Taxonomy" id="2606632"/>
    <lineage>
        <taxon>Bacteria</taxon>
        <taxon>Bacillati</taxon>
        <taxon>Bacillota</taxon>
        <taxon>Clostridia</taxon>
        <taxon>Lachnospirales</taxon>
        <taxon>Lachnospiraceae</taxon>
        <taxon>Porcincola</taxon>
    </lineage>
</organism>
<dbReference type="InterPro" id="IPR039420">
    <property type="entry name" value="WalR-like"/>
</dbReference>
<protein>
    <recommendedName>
        <fullName evidence="1">Stage 0 sporulation protein A homolog</fullName>
    </recommendedName>
</protein>
<dbReference type="InterPro" id="IPR016032">
    <property type="entry name" value="Sig_transdc_resp-reg_C-effctor"/>
</dbReference>
<dbReference type="GO" id="GO:0006355">
    <property type="term" value="P:regulation of DNA-templated transcription"/>
    <property type="evidence" value="ECO:0007669"/>
    <property type="project" value="InterPro"/>
</dbReference>
<dbReference type="GO" id="GO:0000156">
    <property type="term" value="F:phosphorelay response regulator activity"/>
    <property type="evidence" value="ECO:0007669"/>
    <property type="project" value="TreeGrafter"/>
</dbReference>
<feature type="domain" description="Response regulatory" evidence="10">
    <location>
        <begin position="3"/>
        <end position="119"/>
    </location>
</feature>
<dbReference type="Gene3D" id="6.10.250.690">
    <property type="match status" value="1"/>
</dbReference>
<evidence type="ECO:0000256" key="3">
    <source>
        <dbReference type="ARBA" id="ARBA00023012"/>
    </source>
</evidence>
<dbReference type="Pfam" id="PF00072">
    <property type="entry name" value="Response_reg"/>
    <property type="match status" value="1"/>
</dbReference>
<name>A0A6L5X732_9FIRM</name>
<keyword evidence="4" id="KW-0805">Transcription regulation</keyword>
<feature type="modified residue" description="4-aspartylphosphate" evidence="8">
    <location>
        <position position="52"/>
    </location>
</feature>
<evidence type="ECO:0000313" key="12">
    <source>
        <dbReference type="EMBL" id="MSS15347.1"/>
    </source>
</evidence>
<dbReference type="Gene3D" id="3.40.50.2300">
    <property type="match status" value="1"/>
</dbReference>
<keyword evidence="5 9" id="KW-0238">DNA-binding</keyword>
<keyword evidence="2 8" id="KW-0597">Phosphoprotein</keyword>
<evidence type="ECO:0000259" key="11">
    <source>
        <dbReference type="PROSITE" id="PS51755"/>
    </source>
</evidence>
<keyword evidence="6" id="KW-0804">Transcription</keyword>
<gene>
    <name evidence="12" type="ORF">FYJ35_09920</name>
</gene>
<evidence type="ECO:0000256" key="9">
    <source>
        <dbReference type="PROSITE-ProRule" id="PRU01091"/>
    </source>
</evidence>
<reference evidence="12 13" key="1">
    <citation type="submission" date="2019-08" db="EMBL/GenBank/DDBJ databases">
        <title>In-depth cultivation of the pig gut microbiome towards novel bacterial diversity and tailored functional studies.</title>
        <authorList>
            <person name="Wylensek D."/>
            <person name="Hitch T.C.A."/>
            <person name="Clavel T."/>
        </authorList>
    </citation>
    <scope>NUCLEOTIDE SEQUENCE [LARGE SCALE GENOMIC DNA]</scope>
    <source>
        <strain evidence="12 13">Oil+RF-744-WCA-WT-11</strain>
    </source>
</reference>
<evidence type="ECO:0000256" key="6">
    <source>
        <dbReference type="ARBA" id="ARBA00023163"/>
    </source>
</evidence>
<comment type="caution">
    <text evidence="12">The sequence shown here is derived from an EMBL/GenBank/DDBJ whole genome shotgun (WGS) entry which is preliminary data.</text>
</comment>
<evidence type="ECO:0000256" key="7">
    <source>
        <dbReference type="ARBA" id="ARBA00024867"/>
    </source>
</evidence>
<dbReference type="GO" id="GO:0005829">
    <property type="term" value="C:cytosol"/>
    <property type="evidence" value="ECO:0007669"/>
    <property type="project" value="TreeGrafter"/>
</dbReference>
<dbReference type="PANTHER" id="PTHR48111">
    <property type="entry name" value="REGULATOR OF RPOS"/>
    <property type="match status" value="1"/>
</dbReference>
<dbReference type="SUPFAM" id="SSF46894">
    <property type="entry name" value="C-terminal effector domain of the bipartite response regulators"/>
    <property type="match status" value="1"/>
</dbReference>
<comment type="function">
    <text evidence="7">May play the central regulatory role in sporulation. It may be an element of the effector pathway responsible for the activation of sporulation genes in response to nutritional stress. Spo0A may act in concert with spo0H (a sigma factor) to control the expression of some genes that are critical to the sporulation process.</text>
</comment>
<dbReference type="InterPro" id="IPR011006">
    <property type="entry name" value="CheY-like_superfamily"/>
</dbReference>
<dbReference type="AlphaFoldDB" id="A0A6L5X732"/>
<evidence type="ECO:0000259" key="10">
    <source>
        <dbReference type="PROSITE" id="PS50110"/>
    </source>
</evidence>